<gene>
    <name evidence="3" type="ORF">GSTENG00008549001</name>
</gene>
<dbReference type="SUPFAM" id="SSF52047">
    <property type="entry name" value="RNI-like"/>
    <property type="match status" value="1"/>
</dbReference>
<dbReference type="OrthoDB" id="120976at2759"/>
<dbReference type="HOGENOM" id="CLU_002274_4_3_1"/>
<dbReference type="KEGG" id="tng:GSTEN00008549G001"/>
<comment type="caution">
    <text evidence="3">The sequence shown here is derived from an EMBL/GenBank/DDBJ whole genome shotgun (WGS) entry which is preliminary data.</text>
</comment>
<keyword evidence="2" id="KW-0677">Repeat</keyword>
<dbReference type="PANTHER" id="PTHR24106">
    <property type="entry name" value="NACHT, LRR AND CARD DOMAINS-CONTAINING"/>
    <property type="match status" value="1"/>
</dbReference>
<dbReference type="AlphaFoldDB" id="Q4T212"/>
<accession>Q4T212</accession>
<keyword evidence="1" id="KW-0433">Leucine-rich repeat</keyword>
<dbReference type="SMART" id="SM00368">
    <property type="entry name" value="LRR_RI"/>
    <property type="match status" value="3"/>
</dbReference>
<evidence type="ECO:0000256" key="1">
    <source>
        <dbReference type="ARBA" id="ARBA00022614"/>
    </source>
</evidence>
<dbReference type="EMBL" id="CAAE01010389">
    <property type="protein sequence ID" value="CAF93070.1"/>
    <property type="molecule type" value="Genomic_DNA"/>
</dbReference>
<evidence type="ECO:0000313" key="3">
    <source>
        <dbReference type="EMBL" id="CAF93070.1"/>
    </source>
</evidence>
<name>Q4T212_TETNG</name>
<dbReference type="Gene3D" id="3.80.10.10">
    <property type="entry name" value="Ribonuclease Inhibitor"/>
    <property type="match status" value="1"/>
</dbReference>
<dbReference type="InterPro" id="IPR051261">
    <property type="entry name" value="NLR"/>
</dbReference>
<sequence>MNCSLSEISCSHLGSALKSNPSHLRELDLSENNLKDPGVELLCSGLESPNCHLETLRLAGCGLSGISCSHLVSALKSNPSHLRELDLRGNFNLKDPEVKLLSDLVTSPNYKLETLRSGIRVSPNWFSSVFS</sequence>
<evidence type="ECO:0000256" key="2">
    <source>
        <dbReference type="ARBA" id="ARBA00022737"/>
    </source>
</evidence>
<protein>
    <submittedName>
        <fullName evidence="3">(spotted green pufferfish) hypothetical protein</fullName>
    </submittedName>
</protein>
<dbReference type="Pfam" id="PF13516">
    <property type="entry name" value="LRR_6"/>
    <property type="match status" value="3"/>
</dbReference>
<reference evidence="3" key="2">
    <citation type="submission" date="2004-02" db="EMBL/GenBank/DDBJ databases">
        <authorList>
            <consortium name="Genoscope"/>
            <consortium name="Whitehead Institute Centre for Genome Research"/>
        </authorList>
    </citation>
    <scope>NUCLEOTIDE SEQUENCE</scope>
</reference>
<proteinExistence type="predicted"/>
<organism evidence="3">
    <name type="scientific">Tetraodon nigroviridis</name>
    <name type="common">Spotted green pufferfish</name>
    <name type="synonym">Chelonodon nigroviridis</name>
    <dbReference type="NCBI Taxonomy" id="99883"/>
    <lineage>
        <taxon>Eukaryota</taxon>
        <taxon>Metazoa</taxon>
        <taxon>Chordata</taxon>
        <taxon>Craniata</taxon>
        <taxon>Vertebrata</taxon>
        <taxon>Euteleostomi</taxon>
        <taxon>Actinopterygii</taxon>
        <taxon>Neopterygii</taxon>
        <taxon>Teleostei</taxon>
        <taxon>Neoteleostei</taxon>
        <taxon>Acanthomorphata</taxon>
        <taxon>Eupercaria</taxon>
        <taxon>Tetraodontiformes</taxon>
        <taxon>Tetradontoidea</taxon>
        <taxon>Tetraodontidae</taxon>
        <taxon>Tetraodon</taxon>
    </lineage>
</organism>
<dbReference type="InterPro" id="IPR032675">
    <property type="entry name" value="LRR_dom_sf"/>
</dbReference>
<dbReference type="InterPro" id="IPR001611">
    <property type="entry name" value="Leu-rich_rpt"/>
</dbReference>
<reference evidence="3" key="1">
    <citation type="journal article" date="2004" name="Nature">
        <title>Genome duplication in the teleost fish Tetraodon nigroviridis reveals the early vertebrate proto-karyotype.</title>
        <authorList>
            <person name="Jaillon O."/>
            <person name="Aury J.-M."/>
            <person name="Brunet F."/>
            <person name="Petit J.-L."/>
            <person name="Stange-Thomann N."/>
            <person name="Mauceli E."/>
            <person name="Bouneau L."/>
            <person name="Fischer C."/>
            <person name="Ozouf-Costaz C."/>
            <person name="Bernot A."/>
            <person name="Nicaud S."/>
            <person name="Jaffe D."/>
            <person name="Fisher S."/>
            <person name="Lutfalla G."/>
            <person name="Dossat C."/>
            <person name="Segurens B."/>
            <person name="Dasilva C."/>
            <person name="Salanoubat M."/>
            <person name="Levy M."/>
            <person name="Boudet N."/>
            <person name="Castellano S."/>
            <person name="Anthouard V."/>
            <person name="Jubin C."/>
            <person name="Castelli V."/>
            <person name="Katinka M."/>
            <person name="Vacherie B."/>
            <person name="Biemont C."/>
            <person name="Skalli Z."/>
            <person name="Cattolico L."/>
            <person name="Poulain J."/>
            <person name="De Berardinis V."/>
            <person name="Cruaud C."/>
            <person name="Duprat S."/>
            <person name="Brottier P."/>
            <person name="Coutanceau J.-P."/>
            <person name="Gouzy J."/>
            <person name="Parra G."/>
            <person name="Lardier G."/>
            <person name="Chapple C."/>
            <person name="McKernan K.J."/>
            <person name="McEwan P."/>
            <person name="Bosak S."/>
            <person name="Kellis M."/>
            <person name="Volff J.-N."/>
            <person name="Guigo R."/>
            <person name="Zody M.C."/>
            <person name="Mesirov J."/>
            <person name="Lindblad-Toh K."/>
            <person name="Birren B."/>
            <person name="Nusbaum C."/>
            <person name="Kahn D."/>
            <person name="Robinson-Rechavi M."/>
            <person name="Laudet V."/>
            <person name="Schachter V."/>
            <person name="Quetier F."/>
            <person name="Saurin W."/>
            <person name="Scarpelli C."/>
            <person name="Wincker P."/>
            <person name="Lander E.S."/>
            <person name="Weissenbach J."/>
            <person name="Roest Crollius H."/>
        </authorList>
    </citation>
    <scope>NUCLEOTIDE SEQUENCE [LARGE SCALE GENOMIC DNA]</scope>
</reference>
<dbReference type="PROSITE" id="PS51450">
    <property type="entry name" value="LRR"/>
    <property type="match status" value="1"/>
</dbReference>